<sequence>MDLLPSILIAEDDERTCILLQSMLESLGYPIVGTAGDGMEAVEKTLSLKPGAVLLDIGMPVLDGLEAARRILDQMLVPIVVLTGMSDDATLEAARALGVQAFLLKPLASKEQLRAAIVIATTICDRQRADAERIDTLSTSLESTRVKTMPRALGSYGLTRRETEVLHLLAEGKANAEIGVELGLSPRTVEKHVEHILDKLGVKSRTAATRLVADAGRRKR</sequence>
<dbReference type="PRINTS" id="PR00038">
    <property type="entry name" value="HTHLUXR"/>
</dbReference>
<dbReference type="Pfam" id="PF00196">
    <property type="entry name" value="GerE"/>
    <property type="match status" value="1"/>
</dbReference>
<dbReference type="GO" id="GO:0003677">
    <property type="term" value="F:DNA binding"/>
    <property type="evidence" value="ECO:0007669"/>
    <property type="project" value="UniProtKB-KW"/>
</dbReference>
<dbReference type="InterPro" id="IPR011006">
    <property type="entry name" value="CheY-like_superfamily"/>
</dbReference>
<comment type="caution">
    <text evidence="5">The sequence shown here is derived from an EMBL/GenBank/DDBJ whole genome shotgun (WGS) entry which is preliminary data.</text>
</comment>
<dbReference type="Pfam" id="PF00072">
    <property type="entry name" value="Response_reg"/>
    <property type="match status" value="1"/>
</dbReference>
<dbReference type="PROSITE" id="PS50043">
    <property type="entry name" value="HTH_LUXR_2"/>
    <property type="match status" value="1"/>
</dbReference>
<reference evidence="5 6" key="1">
    <citation type="journal article" date="2011" name="J. Bacteriol.">
        <title>Genome sequence of Chthoniobacter flavus Ellin428, an aerobic heterotrophic soil bacterium.</title>
        <authorList>
            <person name="Kant R."/>
            <person name="van Passel M.W."/>
            <person name="Palva A."/>
            <person name="Lucas S."/>
            <person name="Lapidus A."/>
            <person name="Glavina Del Rio T."/>
            <person name="Dalin E."/>
            <person name="Tice H."/>
            <person name="Bruce D."/>
            <person name="Goodwin L."/>
            <person name="Pitluck S."/>
            <person name="Larimer F.W."/>
            <person name="Land M.L."/>
            <person name="Hauser L."/>
            <person name="Sangwan P."/>
            <person name="de Vos W.M."/>
            <person name="Janssen P.H."/>
            <person name="Smidt H."/>
        </authorList>
    </citation>
    <scope>NUCLEOTIDE SEQUENCE [LARGE SCALE GENOMIC DNA]</scope>
    <source>
        <strain evidence="5 6">Ellin428</strain>
    </source>
</reference>
<dbReference type="STRING" id="497964.CfE428DRAFT_4060"/>
<dbReference type="InterPro" id="IPR039420">
    <property type="entry name" value="WalR-like"/>
</dbReference>
<dbReference type="PROSITE" id="PS50110">
    <property type="entry name" value="RESPONSE_REGULATORY"/>
    <property type="match status" value="1"/>
</dbReference>
<evidence type="ECO:0000313" key="6">
    <source>
        <dbReference type="Proteomes" id="UP000005824"/>
    </source>
</evidence>
<keyword evidence="6" id="KW-1185">Reference proteome</keyword>
<dbReference type="InterPro" id="IPR001789">
    <property type="entry name" value="Sig_transdc_resp-reg_receiver"/>
</dbReference>
<evidence type="ECO:0000313" key="5">
    <source>
        <dbReference type="EMBL" id="EDY18276.1"/>
    </source>
</evidence>
<dbReference type="PROSITE" id="PS00622">
    <property type="entry name" value="HTH_LUXR_1"/>
    <property type="match status" value="1"/>
</dbReference>
<dbReference type="CDD" id="cd06170">
    <property type="entry name" value="LuxR_C_like"/>
    <property type="match status" value="1"/>
</dbReference>
<evidence type="ECO:0000259" key="4">
    <source>
        <dbReference type="PROSITE" id="PS50110"/>
    </source>
</evidence>
<dbReference type="SUPFAM" id="SSF52172">
    <property type="entry name" value="CheY-like"/>
    <property type="match status" value="1"/>
</dbReference>
<dbReference type="EMBL" id="ABVL01000013">
    <property type="protein sequence ID" value="EDY18276.1"/>
    <property type="molecule type" value="Genomic_DNA"/>
</dbReference>
<dbReference type="SMART" id="SM00421">
    <property type="entry name" value="HTH_LUXR"/>
    <property type="match status" value="1"/>
</dbReference>
<organism evidence="5 6">
    <name type="scientific">Chthoniobacter flavus Ellin428</name>
    <dbReference type="NCBI Taxonomy" id="497964"/>
    <lineage>
        <taxon>Bacteria</taxon>
        <taxon>Pseudomonadati</taxon>
        <taxon>Verrucomicrobiota</taxon>
        <taxon>Spartobacteria</taxon>
        <taxon>Chthoniobacterales</taxon>
        <taxon>Chthoniobacteraceae</taxon>
        <taxon>Chthoniobacter</taxon>
    </lineage>
</organism>
<name>B4D571_9BACT</name>
<dbReference type="PANTHER" id="PTHR43214:SF42">
    <property type="entry name" value="TRANSCRIPTIONAL REGULATORY PROTEIN DESR"/>
    <property type="match status" value="1"/>
</dbReference>
<keyword evidence="1" id="KW-0238">DNA-binding</keyword>
<dbReference type="PANTHER" id="PTHR43214">
    <property type="entry name" value="TWO-COMPONENT RESPONSE REGULATOR"/>
    <property type="match status" value="1"/>
</dbReference>
<feature type="modified residue" description="4-aspartylphosphate" evidence="2">
    <location>
        <position position="56"/>
    </location>
</feature>
<dbReference type="AlphaFoldDB" id="B4D571"/>
<evidence type="ECO:0000259" key="3">
    <source>
        <dbReference type="PROSITE" id="PS50043"/>
    </source>
</evidence>
<dbReference type="GO" id="GO:0000160">
    <property type="term" value="P:phosphorelay signal transduction system"/>
    <property type="evidence" value="ECO:0007669"/>
    <property type="project" value="InterPro"/>
</dbReference>
<feature type="domain" description="Response regulatory" evidence="4">
    <location>
        <begin position="6"/>
        <end position="120"/>
    </location>
</feature>
<keyword evidence="2" id="KW-0597">Phosphoprotein</keyword>
<dbReference type="Proteomes" id="UP000005824">
    <property type="component" value="Unassembled WGS sequence"/>
</dbReference>
<accession>B4D571</accession>
<evidence type="ECO:0000256" key="2">
    <source>
        <dbReference type="PROSITE-ProRule" id="PRU00169"/>
    </source>
</evidence>
<dbReference type="eggNOG" id="COG2197">
    <property type="taxonomic scope" value="Bacteria"/>
</dbReference>
<dbReference type="InterPro" id="IPR036388">
    <property type="entry name" value="WH-like_DNA-bd_sf"/>
</dbReference>
<dbReference type="InterPro" id="IPR000792">
    <property type="entry name" value="Tscrpt_reg_LuxR_C"/>
</dbReference>
<dbReference type="InterPro" id="IPR016032">
    <property type="entry name" value="Sig_transdc_resp-reg_C-effctor"/>
</dbReference>
<protein>
    <submittedName>
        <fullName evidence="5">Two component transcriptional regulator, LuxR family</fullName>
    </submittedName>
</protein>
<evidence type="ECO:0000256" key="1">
    <source>
        <dbReference type="ARBA" id="ARBA00023125"/>
    </source>
</evidence>
<dbReference type="Gene3D" id="1.10.10.10">
    <property type="entry name" value="Winged helix-like DNA-binding domain superfamily/Winged helix DNA-binding domain"/>
    <property type="match status" value="1"/>
</dbReference>
<dbReference type="SMART" id="SM00448">
    <property type="entry name" value="REC"/>
    <property type="match status" value="1"/>
</dbReference>
<dbReference type="InParanoid" id="B4D571"/>
<feature type="domain" description="HTH luxR-type" evidence="3">
    <location>
        <begin position="150"/>
        <end position="216"/>
    </location>
</feature>
<dbReference type="Gene3D" id="3.40.50.2300">
    <property type="match status" value="1"/>
</dbReference>
<proteinExistence type="predicted"/>
<dbReference type="RefSeq" id="WP_006981384.1">
    <property type="nucleotide sequence ID" value="NZ_ABVL01000013.1"/>
</dbReference>
<gene>
    <name evidence="5" type="ORF">CfE428DRAFT_4060</name>
</gene>
<dbReference type="GO" id="GO:0006355">
    <property type="term" value="P:regulation of DNA-templated transcription"/>
    <property type="evidence" value="ECO:0007669"/>
    <property type="project" value="InterPro"/>
</dbReference>
<dbReference type="SUPFAM" id="SSF46894">
    <property type="entry name" value="C-terminal effector domain of the bipartite response regulators"/>
    <property type="match status" value="1"/>
</dbReference>